<dbReference type="EMBL" id="KQ426910">
    <property type="protein sequence ID" value="KOF67623.1"/>
    <property type="molecule type" value="Genomic_DNA"/>
</dbReference>
<name>A0A0L8FSK2_OCTBM</name>
<evidence type="ECO:0000256" key="4">
    <source>
        <dbReference type="RuleBase" id="RU367133"/>
    </source>
</evidence>
<dbReference type="STRING" id="37653.A0A0L8FSK2"/>
<reference evidence="6" key="1">
    <citation type="submission" date="2015-07" db="EMBL/GenBank/DDBJ databases">
        <title>MeaNS - Measles Nucleotide Surveillance Program.</title>
        <authorList>
            <person name="Tran T."/>
            <person name="Druce J."/>
        </authorList>
    </citation>
    <scope>NUCLEOTIDE SEQUENCE</scope>
    <source>
        <strain evidence="6">UCB-OBI-ISO-001</strain>
        <tissue evidence="6">Gonad</tissue>
    </source>
</reference>
<comment type="similarity">
    <text evidence="1 4">Belongs to the SMG8 family.</text>
</comment>
<feature type="region of interest" description="Disordered" evidence="5">
    <location>
        <begin position="270"/>
        <end position="303"/>
    </location>
</feature>
<organism evidence="6">
    <name type="scientific">Octopus bimaculoides</name>
    <name type="common">California two-spotted octopus</name>
    <dbReference type="NCBI Taxonomy" id="37653"/>
    <lineage>
        <taxon>Eukaryota</taxon>
        <taxon>Metazoa</taxon>
        <taxon>Spiralia</taxon>
        <taxon>Lophotrochozoa</taxon>
        <taxon>Mollusca</taxon>
        <taxon>Cephalopoda</taxon>
        <taxon>Coleoidea</taxon>
        <taxon>Octopodiformes</taxon>
        <taxon>Octopoda</taxon>
        <taxon>Incirrata</taxon>
        <taxon>Octopodidae</taxon>
        <taxon>Octopus</taxon>
    </lineage>
</organism>
<evidence type="ECO:0000256" key="5">
    <source>
        <dbReference type="SAM" id="MobiDB-lite"/>
    </source>
</evidence>
<evidence type="ECO:0000256" key="3">
    <source>
        <dbReference type="ARBA" id="ARBA00029509"/>
    </source>
</evidence>
<proteinExistence type="inferred from homology"/>
<dbReference type="InterPro" id="IPR019354">
    <property type="entry name" value="SMG8-like"/>
</dbReference>
<dbReference type="Pfam" id="PF10220">
    <property type="entry name" value="Smg8_Smg9"/>
    <property type="match status" value="1"/>
</dbReference>
<dbReference type="PANTHER" id="PTHR13091">
    <property type="entry name" value="AMPLIFIED IN BREAST CANCER 2-RELATED"/>
    <property type="match status" value="1"/>
</dbReference>
<dbReference type="PANTHER" id="PTHR13091:SF0">
    <property type="entry name" value="NONSENSE-MEDIATED MRNA DECAY FACTOR SMG8"/>
    <property type="match status" value="1"/>
</dbReference>
<evidence type="ECO:0000313" key="6">
    <source>
        <dbReference type="EMBL" id="KOF67623.1"/>
    </source>
</evidence>
<dbReference type="GO" id="GO:0000184">
    <property type="term" value="P:nuclear-transcribed mRNA catabolic process, nonsense-mediated decay"/>
    <property type="evidence" value="ECO:0007669"/>
    <property type="project" value="UniProtKB-UniRule"/>
</dbReference>
<evidence type="ECO:0000256" key="2">
    <source>
        <dbReference type="ARBA" id="ARBA00023161"/>
    </source>
</evidence>
<dbReference type="AlphaFoldDB" id="A0A0L8FSK2"/>
<protein>
    <recommendedName>
        <fullName evidence="3 4">Nonsense-mediated mRNA decay factor SMG8</fullName>
    </recommendedName>
</protein>
<comment type="function">
    <text evidence="4">Involved in nonsense-mediated decay (NMD) of mRNAs containing premature stop codons.</text>
</comment>
<accession>A0A0L8FSK2</accession>
<evidence type="ECO:0000256" key="1">
    <source>
        <dbReference type="ARBA" id="ARBA00006443"/>
    </source>
</evidence>
<keyword evidence="2 4" id="KW-0866">Nonsense-mediated mRNA decay</keyword>
<feature type="compositionally biased region" description="Polar residues" evidence="5">
    <location>
        <begin position="281"/>
        <end position="303"/>
    </location>
</feature>
<dbReference type="OrthoDB" id="63589at2759"/>
<gene>
    <name evidence="6" type="ORF">OCBIM_22009167mg</name>
</gene>
<sequence>MCNLAQKNSKVCVVSIIGKSRYSAFSSKASLLNPSIGKDVFKSLDESYISGIAEDEIEYYYDTSNHVVYLHYSSLLDSYRLATLCQKLDTDVAQQDFHTIWETEEFHHAKTWLLLFCISHIVLLVHPGSSFDTSFIRIFRILDTLRVQLLSVMSEQLQGLHISKEWYLSARPCSPRVLFVFQTTLLDISSEDNDMKPRSQRNPPLKRLQHAMEDQIYRLLRKSRVITNISNNSLFAVPANQEFVYINSRRSDSSDPVAYFLLQLRNTHTVNKDGEPMKGKSYQTSRRTNQGSPGRSDNLSHTTSLNKCSSSDNSFHDFLWPHIELAFNKGFDDNVGKRQVPALFEMATASTWFTLASKLYQLYFNELSDAKAQSFFNKMRTKLDVDIRFSENRCNKVLPVAETAYQEGLPTHYTNSYHLSKFNQAKRVFAQYARGAAYKKYLCQLEEACEKWWKSGRQLCEEISLTGQHCVNPLHRLPDAIETEENKHLPVMYHSSQLKTKAACNCGRKQADKEDPFNHEAANFEFYDSLEKSCCLSLQHIELPVFKPGTDSFQPSPLVKPSNINLREGSKGDITHGVGNLSLALSLGQSGSSDLFASTNMNTESLAEASNSHPQEIRLTQPDVERVFDRQHSTTEYLPDMINSDSPSGLLPKFSSWSLCALGKTSSYVHSQGLDLPGFFHGSNFLLPWDISLRMEKDKWPGLGEANKKTKQKRIQKESGEVNVRVYIGVEYECPRGHRFFSSGPDKLVKMSSSSNVKDNAHKLLTSDMPLFCSCPCRTKGHMAQLMRVYAAPPECPITVTLNPVVQPAHPHHGPNFYPGNDDPIKLSTGNIWVLRLPHIYVGNGHVYSKPNDFNQQNLGCLNKGIFGYQHTMDT</sequence>